<feature type="transmembrane region" description="Helical" evidence="2">
    <location>
        <begin position="344"/>
        <end position="368"/>
    </location>
</feature>
<evidence type="ECO:0000313" key="4">
    <source>
        <dbReference type="EMBL" id="GJN28864.1"/>
    </source>
</evidence>
<accession>A0AAV5F1V4</accession>
<dbReference type="EMBL" id="BQKI01000081">
    <property type="protein sequence ID" value="GJN28864.1"/>
    <property type="molecule type" value="Genomic_DNA"/>
</dbReference>
<evidence type="ECO:0008006" key="6">
    <source>
        <dbReference type="Google" id="ProtNLM"/>
    </source>
</evidence>
<keyword evidence="2" id="KW-0812">Transmembrane</keyword>
<feature type="region of interest" description="Disordered" evidence="1">
    <location>
        <begin position="170"/>
        <end position="242"/>
    </location>
</feature>
<proteinExistence type="predicted"/>
<reference evidence="4" key="2">
    <citation type="submission" date="2021-12" db="EMBL/GenBank/DDBJ databases">
        <title>Resequencing data analysis of finger millet.</title>
        <authorList>
            <person name="Hatakeyama M."/>
            <person name="Aluri S."/>
            <person name="Balachadran M.T."/>
            <person name="Sivarajan S.R."/>
            <person name="Poveda L."/>
            <person name="Shimizu-Inatsugi R."/>
            <person name="Schlapbach R."/>
            <person name="Sreeman S.M."/>
            <person name="Shimizu K.K."/>
        </authorList>
    </citation>
    <scope>NUCLEOTIDE SEQUENCE</scope>
</reference>
<keyword evidence="2" id="KW-0472">Membrane</keyword>
<dbReference type="InterPro" id="IPR040376">
    <property type="entry name" value="At4g28100-like"/>
</dbReference>
<dbReference type="PANTHER" id="PTHR34056:SF1">
    <property type="entry name" value="GPI-ANCHORED PROTEIN"/>
    <property type="match status" value="1"/>
</dbReference>
<dbReference type="AlphaFoldDB" id="A0AAV5F1V4"/>
<evidence type="ECO:0000313" key="5">
    <source>
        <dbReference type="Proteomes" id="UP001054889"/>
    </source>
</evidence>
<evidence type="ECO:0000256" key="2">
    <source>
        <dbReference type="SAM" id="Phobius"/>
    </source>
</evidence>
<keyword evidence="2" id="KW-1133">Transmembrane helix</keyword>
<comment type="caution">
    <text evidence="4">The sequence shown here is derived from an EMBL/GenBank/DDBJ whole genome shotgun (WGS) entry which is preliminary data.</text>
</comment>
<feature type="signal peptide" evidence="3">
    <location>
        <begin position="1"/>
        <end position="26"/>
    </location>
</feature>
<name>A0AAV5F1V4_ELECO</name>
<sequence length="372" mass="38075">MLRLHRYATALLLAITTTHLLLLAAASPALPDPAALEPSLLFPSAGGASSASQPAAAAGSSTIPAFPEQSEAAETTSVCQLAPSPPLLPAVLASCNSGGSALPPRLRCCPALAAWLYAAYAPSALSSSLRRGTSGQWSSEAAAADGGAVAAVVDLPVLPDDSEECAGAADRALRAAGRRSRDRRRKRQASTGRRRATWRSATAGCGCGGRRAPRRRGGWQGGWRGSAPGRGSPDVRGASGRSTRPVVRLLLIYTAPQTSTLGVRKNATTSTSAKAKQQAREDCQVMGLTWLLQRNATRYGEAVTAVIQALMVADEPGAAGRPATCSLPVDELPVAVGSSQVNGAAATAVSCSGFGCVLLVLLGSLMLLMTQN</sequence>
<reference evidence="4" key="1">
    <citation type="journal article" date="2018" name="DNA Res.">
        <title>Multiple hybrid de novo genome assembly of finger millet, an orphan allotetraploid crop.</title>
        <authorList>
            <person name="Hatakeyama M."/>
            <person name="Aluri S."/>
            <person name="Balachadran M.T."/>
            <person name="Sivarajan S.R."/>
            <person name="Patrignani A."/>
            <person name="Gruter S."/>
            <person name="Poveda L."/>
            <person name="Shimizu-Inatsugi R."/>
            <person name="Baeten J."/>
            <person name="Francoijs K.J."/>
            <person name="Nataraja K.N."/>
            <person name="Reddy Y.A.N."/>
            <person name="Phadnis S."/>
            <person name="Ravikumar R.L."/>
            <person name="Schlapbach R."/>
            <person name="Sreeman S.M."/>
            <person name="Shimizu K.K."/>
        </authorList>
    </citation>
    <scope>NUCLEOTIDE SEQUENCE</scope>
</reference>
<evidence type="ECO:0000256" key="3">
    <source>
        <dbReference type="SAM" id="SignalP"/>
    </source>
</evidence>
<gene>
    <name evidence="4" type="primary">gb17036</name>
    <name evidence="4" type="ORF">PR202_gb17036</name>
</gene>
<dbReference type="Proteomes" id="UP001054889">
    <property type="component" value="Unassembled WGS sequence"/>
</dbReference>
<keyword evidence="3" id="KW-0732">Signal</keyword>
<organism evidence="4 5">
    <name type="scientific">Eleusine coracana subsp. coracana</name>
    <dbReference type="NCBI Taxonomy" id="191504"/>
    <lineage>
        <taxon>Eukaryota</taxon>
        <taxon>Viridiplantae</taxon>
        <taxon>Streptophyta</taxon>
        <taxon>Embryophyta</taxon>
        <taxon>Tracheophyta</taxon>
        <taxon>Spermatophyta</taxon>
        <taxon>Magnoliopsida</taxon>
        <taxon>Liliopsida</taxon>
        <taxon>Poales</taxon>
        <taxon>Poaceae</taxon>
        <taxon>PACMAD clade</taxon>
        <taxon>Chloridoideae</taxon>
        <taxon>Cynodonteae</taxon>
        <taxon>Eleusininae</taxon>
        <taxon>Eleusine</taxon>
    </lineage>
</organism>
<feature type="chain" id="PRO_5043988752" description="SPARK domain-containing protein" evidence="3">
    <location>
        <begin position="27"/>
        <end position="372"/>
    </location>
</feature>
<evidence type="ECO:0000256" key="1">
    <source>
        <dbReference type="SAM" id="MobiDB-lite"/>
    </source>
</evidence>
<dbReference type="PANTHER" id="PTHR34056">
    <property type="entry name" value="GPI-ANCHORED PROTEIN"/>
    <property type="match status" value="1"/>
</dbReference>
<protein>
    <recommendedName>
        <fullName evidence="6">SPARK domain-containing protein</fullName>
    </recommendedName>
</protein>
<feature type="compositionally biased region" description="Basic residues" evidence="1">
    <location>
        <begin position="176"/>
        <end position="197"/>
    </location>
</feature>
<keyword evidence="5" id="KW-1185">Reference proteome</keyword>